<sequence length="267" mass="29775">MPDKPRPSCSRLPIAIDLPPLLAALDRVEPGAWQHHFNSGYYEGDWSGVALISAVDAPLPLAPGHGAPRASDWWQQEAAWHQLLGVFRSSVRSARLLRLGPGARIHEHCDPDLGMPGGDLRLHVPLRSAEAVEFLLDGLQVPMRPGECWFLDLSRPHRVDNPSTQARIHLVLDCAPEPWLLALVEQGLEGTPELLPGRAVRAFLEFRRRVEQDAALARRLRECVDSQAFIREAIRQGEAAGLCFAEAEVRAAMRQGRQAWSEQWTVR</sequence>
<protein>
    <submittedName>
        <fullName evidence="2">Aspartyl/Asparaginyl beta-hydroxylase</fullName>
    </submittedName>
</protein>
<dbReference type="Gene3D" id="2.60.120.330">
    <property type="entry name" value="B-lactam Antibiotic, Isopenicillin N Synthase, Chain"/>
    <property type="match status" value="1"/>
</dbReference>
<comment type="caution">
    <text evidence="2">The sequence shown here is derived from an EMBL/GenBank/DDBJ whole genome shotgun (WGS) entry which is preliminary data.</text>
</comment>
<feature type="domain" description="Aspartyl/asparaginy/proline hydroxylase" evidence="1">
    <location>
        <begin position="88"/>
        <end position="174"/>
    </location>
</feature>
<organism evidence="2 3">
    <name type="scientific">Pseudomonas citronellolis</name>
    <dbReference type="NCBI Taxonomy" id="53408"/>
    <lineage>
        <taxon>Bacteria</taxon>
        <taxon>Pseudomonadati</taxon>
        <taxon>Pseudomonadota</taxon>
        <taxon>Gammaproteobacteria</taxon>
        <taxon>Pseudomonadales</taxon>
        <taxon>Pseudomonadaceae</taxon>
        <taxon>Pseudomonas</taxon>
    </lineage>
</organism>
<accession>A0AAQ1HPE5</accession>
<evidence type="ECO:0000313" key="2">
    <source>
        <dbReference type="EMBL" id="SFD05074.1"/>
    </source>
</evidence>
<gene>
    <name evidence="2" type="ORF">SAMN05216577_11593</name>
</gene>
<dbReference type="RefSeq" id="WP_074980899.1">
    <property type="nucleotide sequence ID" value="NZ_FOLS01000015.1"/>
</dbReference>
<dbReference type="EMBL" id="FOLS01000015">
    <property type="protein sequence ID" value="SFD05074.1"/>
    <property type="molecule type" value="Genomic_DNA"/>
</dbReference>
<dbReference type="Pfam" id="PF05118">
    <property type="entry name" value="Asp_Arg_Hydrox"/>
    <property type="match status" value="1"/>
</dbReference>
<name>A0AAQ1HPE5_9PSED</name>
<dbReference type="InterPro" id="IPR027443">
    <property type="entry name" value="IPNS-like_sf"/>
</dbReference>
<reference evidence="2 3" key="1">
    <citation type="submission" date="2016-10" db="EMBL/GenBank/DDBJ databases">
        <authorList>
            <person name="Varghese N."/>
            <person name="Submissions S."/>
        </authorList>
    </citation>
    <scope>NUCLEOTIDE SEQUENCE [LARGE SCALE GENOMIC DNA]</scope>
    <source>
        <strain evidence="2 3">LMG 18378</strain>
    </source>
</reference>
<proteinExistence type="predicted"/>
<dbReference type="InterPro" id="IPR007803">
    <property type="entry name" value="Asp/Arg/Pro-Hydrxlase"/>
</dbReference>
<dbReference type="AlphaFoldDB" id="A0AAQ1HPE5"/>
<dbReference type="SUPFAM" id="SSF51197">
    <property type="entry name" value="Clavaminate synthase-like"/>
    <property type="match status" value="1"/>
</dbReference>
<evidence type="ECO:0000259" key="1">
    <source>
        <dbReference type="Pfam" id="PF05118"/>
    </source>
</evidence>
<evidence type="ECO:0000313" key="3">
    <source>
        <dbReference type="Proteomes" id="UP000183385"/>
    </source>
</evidence>
<dbReference type="Proteomes" id="UP000183385">
    <property type="component" value="Unassembled WGS sequence"/>
</dbReference>
<keyword evidence="3" id="KW-1185">Reference proteome</keyword>